<dbReference type="GO" id="GO:0006508">
    <property type="term" value="P:proteolysis"/>
    <property type="evidence" value="ECO:0007669"/>
    <property type="project" value="UniProtKB-KW"/>
</dbReference>
<comment type="subcellular location">
    <subcellularLocation>
        <location evidence="1">Membrane</location>
        <topology evidence="1">Multi-pass membrane protein</topology>
    </subcellularLocation>
</comment>
<sequence length="202" mass="22330">MIPLLVGVNTAVFLFQSLLSERGLLVFQHVFGLSRAGVEAGFWWEYITYAFLHANWFHLGVNMLLLWAPGRIIERFIGPWRTLLLYIFGAVGGGLLQMLMGPQLLLGASGAVCAVVVAFSTFFPSLNVLLLLFFVLPLELRAKYLGWGLVVSSLLLLIFDRYTPIGHAAHLGGALAGFLFARVSGFSRLSAVENWIFRQRAG</sequence>
<keyword evidence="6 7" id="KW-0472">Membrane</keyword>
<evidence type="ECO:0000256" key="1">
    <source>
        <dbReference type="ARBA" id="ARBA00004141"/>
    </source>
</evidence>
<protein>
    <submittedName>
        <fullName evidence="9">Membrane associated serine protease, rhomboid family</fullName>
    </submittedName>
</protein>
<keyword evidence="3 7" id="KW-0812">Transmembrane</keyword>
<gene>
    <name evidence="9" type="ORF">TSACC_3450</name>
</gene>
<evidence type="ECO:0000256" key="3">
    <source>
        <dbReference type="ARBA" id="ARBA00022692"/>
    </source>
</evidence>
<dbReference type="SUPFAM" id="SSF144091">
    <property type="entry name" value="Rhomboid-like"/>
    <property type="match status" value="1"/>
</dbReference>
<feature type="transmembrane region" description="Helical" evidence="7">
    <location>
        <begin position="142"/>
        <end position="159"/>
    </location>
</feature>
<feature type="domain" description="Peptidase S54 rhomboid" evidence="8">
    <location>
        <begin position="43"/>
        <end position="182"/>
    </location>
</feature>
<dbReference type="RefSeq" id="WP_075081201.1">
    <property type="nucleotide sequence ID" value="NZ_BDCO01000003.1"/>
</dbReference>
<reference evidence="10" key="1">
    <citation type="journal article" date="2017" name="Genome Announc.">
        <title>Draft Genome Sequence of Terrimicrobium sacchariphilum NM-5T, a Facultative Anaerobic Soil Bacterium of the Class Spartobacteria.</title>
        <authorList>
            <person name="Qiu Y.L."/>
            <person name="Tourlousse D.M."/>
            <person name="Matsuura N."/>
            <person name="Ohashi A."/>
            <person name="Sekiguchi Y."/>
        </authorList>
    </citation>
    <scope>NUCLEOTIDE SEQUENCE [LARGE SCALE GENOMIC DNA]</scope>
    <source>
        <strain evidence="10">NM-5</strain>
    </source>
</reference>
<dbReference type="Proteomes" id="UP000076023">
    <property type="component" value="Unassembled WGS sequence"/>
</dbReference>
<evidence type="ECO:0000256" key="7">
    <source>
        <dbReference type="SAM" id="Phobius"/>
    </source>
</evidence>
<keyword evidence="4" id="KW-0378">Hydrolase</keyword>
<dbReference type="GO" id="GO:0016020">
    <property type="term" value="C:membrane"/>
    <property type="evidence" value="ECO:0007669"/>
    <property type="project" value="UniProtKB-SubCell"/>
</dbReference>
<evidence type="ECO:0000256" key="6">
    <source>
        <dbReference type="ARBA" id="ARBA00023136"/>
    </source>
</evidence>
<organism evidence="9 10">
    <name type="scientific">Terrimicrobium sacchariphilum</name>
    <dbReference type="NCBI Taxonomy" id="690879"/>
    <lineage>
        <taxon>Bacteria</taxon>
        <taxon>Pseudomonadati</taxon>
        <taxon>Verrucomicrobiota</taxon>
        <taxon>Terrimicrobiia</taxon>
        <taxon>Terrimicrobiales</taxon>
        <taxon>Terrimicrobiaceae</taxon>
        <taxon>Terrimicrobium</taxon>
    </lineage>
</organism>
<feature type="transmembrane region" description="Helical" evidence="7">
    <location>
        <begin position="44"/>
        <end position="68"/>
    </location>
</feature>
<dbReference type="InParanoid" id="A0A146GCU8"/>
<accession>A0A146GCU8</accession>
<dbReference type="Pfam" id="PF01694">
    <property type="entry name" value="Rhomboid"/>
    <property type="match status" value="1"/>
</dbReference>
<evidence type="ECO:0000256" key="4">
    <source>
        <dbReference type="ARBA" id="ARBA00022801"/>
    </source>
</evidence>
<feature type="transmembrane region" description="Helical" evidence="7">
    <location>
        <begin position="80"/>
        <end position="100"/>
    </location>
</feature>
<evidence type="ECO:0000259" key="8">
    <source>
        <dbReference type="Pfam" id="PF01694"/>
    </source>
</evidence>
<evidence type="ECO:0000313" key="9">
    <source>
        <dbReference type="EMBL" id="GAT35385.1"/>
    </source>
</evidence>
<dbReference type="STRING" id="690879.TSACC_3450"/>
<evidence type="ECO:0000256" key="5">
    <source>
        <dbReference type="ARBA" id="ARBA00022989"/>
    </source>
</evidence>
<dbReference type="InterPro" id="IPR035952">
    <property type="entry name" value="Rhomboid-like_sf"/>
</dbReference>
<evidence type="ECO:0000256" key="2">
    <source>
        <dbReference type="ARBA" id="ARBA00009045"/>
    </source>
</evidence>
<dbReference type="PANTHER" id="PTHR43731">
    <property type="entry name" value="RHOMBOID PROTEASE"/>
    <property type="match status" value="1"/>
</dbReference>
<keyword evidence="9" id="KW-0645">Protease</keyword>
<comment type="similarity">
    <text evidence="2">Belongs to the peptidase S54 family.</text>
</comment>
<dbReference type="GO" id="GO:0004252">
    <property type="term" value="F:serine-type endopeptidase activity"/>
    <property type="evidence" value="ECO:0007669"/>
    <property type="project" value="InterPro"/>
</dbReference>
<dbReference type="InterPro" id="IPR022764">
    <property type="entry name" value="Peptidase_S54_rhomboid_dom"/>
</dbReference>
<comment type="caution">
    <text evidence="9">The sequence shown here is derived from an EMBL/GenBank/DDBJ whole genome shotgun (WGS) entry which is preliminary data.</text>
</comment>
<feature type="transmembrane region" description="Helical" evidence="7">
    <location>
        <begin position="106"/>
        <end position="135"/>
    </location>
</feature>
<dbReference type="Gene3D" id="1.20.1540.10">
    <property type="entry name" value="Rhomboid-like"/>
    <property type="match status" value="1"/>
</dbReference>
<dbReference type="AlphaFoldDB" id="A0A146GCU8"/>
<dbReference type="PANTHER" id="PTHR43731:SF14">
    <property type="entry name" value="PRESENILIN-ASSOCIATED RHOMBOID-LIKE PROTEIN, MITOCHONDRIAL"/>
    <property type="match status" value="1"/>
</dbReference>
<name>A0A146GCU8_TERSA</name>
<dbReference type="InterPro" id="IPR050925">
    <property type="entry name" value="Rhomboid_protease_S54"/>
</dbReference>
<keyword evidence="5 7" id="KW-1133">Transmembrane helix</keyword>
<feature type="transmembrane region" description="Helical" evidence="7">
    <location>
        <begin position="165"/>
        <end position="183"/>
    </location>
</feature>
<proteinExistence type="inferred from homology"/>
<dbReference type="OrthoDB" id="9813074at2"/>
<dbReference type="EMBL" id="BDCO01000003">
    <property type="protein sequence ID" value="GAT35385.1"/>
    <property type="molecule type" value="Genomic_DNA"/>
</dbReference>
<evidence type="ECO:0000313" key="10">
    <source>
        <dbReference type="Proteomes" id="UP000076023"/>
    </source>
</evidence>
<keyword evidence="10" id="KW-1185">Reference proteome</keyword>